<evidence type="ECO:0000256" key="6">
    <source>
        <dbReference type="ARBA" id="ARBA00044735"/>
    </source>
</evidence>
<keyword evidence="3" id="KW-0809">Transit peptide</keyword>
<dbReference type="InterPro" id="IPR008011">
    <property type="entry name" value="Complex1_LYR_dom"/>
</dbReference>
<evidence type="ECO:0000256" key="1">
    <source>
        <dbReference type="ARBA" id="ARBA00004173"/>
    </source>
</evidence>
<evidence type="ECO:0000259" key="7">
    <source>
        <dbReference type="Pfam" id="PF05347"/>
    </source>
</evidence>
<feature type="domain" description="Complex 1 LYR protein" evidence="7">
    <location>
        <begin position="4"/>
        <end position="60"/>
    </location>
</feature>
<keyword evidence="4" id="KW-0496">Mitochondrion</keyword>
<dbReference type="Proteomes" id="UP000318582">
    <property type="component" value="Unassembled WGS sequence"/>
</dbReference>
<proteinExistence type="inferred from homology"/>
<gene>
    <name evidence="8" type="ORF">PhCBS80983_g01910</name>
</gene>
<dbReference type="GO" id="GO:0005739">
    <property type="term" value="C:mitochondrion"/>
    <property type="evidence" value="ECO:0007669"/>
    <property type="project" value="UniProtKB-SubCell"/>
</dbReference>
<dbReference type="InterPro" id="IPR045293">
    <property type="entry name" value="Complex1_LYR_LYRM2"/>
</dbReference>
<dbReference type="EMBL" id="QEAQ01000017">
    <property type="protein sequence ID" value="TPX60202.1"/>
    <property type="molecule type" value="Genomic_DNA"/>
</dbReference>
<dbReference type="PANTHER" id="PTHR13675">
    <property type="entry name" value="LYR MOTIF-CONTAINING PROTEIN 2"/>
    <property type="match status" value="1"/>
</dbReference>
<accession>A0A507E8H8</accession>
<comment type="similarity">
    <text evidence="2">Belongs to the complex I LYR family.</text>
</comment>
<evidence type="ECO:0000313" key="9">
    <source>
        <dbReference type="Proteomes" id="UP000318582"/>
    </source>
</evidence>
<dbReference type="Pfam" id="PF05347">
    <property type="entry name" value="Complex1_LYR"/>
    <property type="match status" value="1"/>
</dbReference>
<protein>
    <recommendedName>
        <fullName evidence="5">LYR motif-containing protein 2</fullName>
    </recommendedName>
</protein>
<dbReference type="OrthoDB" id="74240at2759"/>
<keyword evidence="9" id="KW-1185">Reference proteome</keyword>
<evidence type="ECO:0000313" key="8">
    <source>
        <dbReference type="EMBL" id="TPX60202.1"/>
    </source>
</evidence>
<evidence type="ECO:0000256" key="4">
    <source>
        <dbReference type="ARBA" id="ARBA00023128"/>
    </source>
</evidence>
<organism evidence="8 9">
    <name type="scientific">Powellomyces hirtus</name>
    <dbReference type="NCBI Taxonomy" id="109895"/>
    <lineage>
        <taxon>Eukaryota</taxon>
        <taxon>Fungi</taxon>
        <taxon>Fungi incertae sedis</taxon>
        <taxon>Chytridiomycota</taxon>
        <taxon>Chytridiomycota incertae sedis</taxon>
        <taxon>Chytridiomycetes</taxon>
        <taxon>Spizellomycetales</taxon>
        <taxon>Powellomycetaceae</taxon>
        <taxon>Powellomyces</taxon>
    </lineage>
</organism>
<dbReference type="AlphaFoldDB" id="A0A507E8H8"/>
<dbReference type="STRING" id="109895.A0A507E8H8"/>
<evidence type="ECO:0000256" key="3">
    <source>
        <dbReference type="ARBA" id="ARBA00022946"/>
    </source>
</evidence>
<reference evidence="8 9" key="1">
    <citation type="journal article" date="2019" name="Sci. Rep.">
        <title>Comparative genomics of chytrid fungi reveal insights into the obligate biotrophic and pathogenic lifestyle of Synchytrium endobioticum.</title>
        <authorList>
            <person name="van de Vossenberg B.T.L.H."/>
            <person name="Warris S."/>
            <person name="Nguyen H.D.T."/>
            <person name="van Gent-Pelzer M.P.E."/>
            <person name="Joly D.L."/>
            <person name="van de Geest H.C."/>
            <person name="Bonants P.J.M."/>
            <person name="Smith D.S."/>
            <person name="Levesque C.A."/>
            <person name="van der Lee T.A.J."/>
        </authorList>
    </citation>
    <scope>NUCLEOTIDE SEQUENCE [LARGE SCALE GENOMIC DNA]</scope>
    <source>
        <strain evidence="8 9">CBS 809.83</strain>
    </source>
</reference>
<dbReference type="PANTHER" id="PTHR13675:SF0">
    <property type="entry name" value="LYR MOTIF-CONTAINING PROTEIN 2"/>
    <property type="match status" value="1"/>
</dbReference>
<evidence type="ECO:0000256" key="5">
    <source>
        <dbReference type="ARBA" id="ARBA00026235"/>
    </source>
</evidence>
<name>A0A507E8H8_9FUNG</name>
<comment type="function">
    <text evidence="6">Involved in efficient integration of the N-module into mitochondrial respiratory chain complex I.</text>
</comment>
<evidence type="ECO:0000256" key="2">
    <source>
        <dbReference type="ARBA" id="ARBA00009508"/>
    </source>
</evidence>
<comment type="caution">
    <text evidence="8">The sequence shown here is derived from an EMBL/GenBank/DDBJ whole genome shotgun (WGS) entry which is preliminary data.</text>
</comment>
<comment type="subcellular location">
    <subcellularLocation>
        <location evidence="1">Mitochondrion</location>
    </subcellularLocation>
</comment>
<sequence>MTKKKVLQLYRDILRNVKYLPETDARFVKEWARSDFERYRHETNSDNIQMLLSQGKVQLRTLENSVILSKAKFG</sequence>
<dbReference type="CDD" id="cd20262">
    <property type="entry name" value="Complex1_LYR_LYRM2"/>
    <property type="match status" value="1"/>
</dbReference>